<evidence type="ECO:0000256" key="2">
    <source>
        <dbReference type="ARBA" id="ARBA00022777"/>
    </source>
</evidence>
<evidence type="ECO:0000256" key="4">
    <source>
        <dbReference type="SAM" id="Phobius"/>
    </source>
</evidence>
<dbReference type="Gene3D" id="1.20.5.1930">
    <property type="match status" value="1"/>
</dbReference>
<feature type="domain" description="Signal transduction histidine kinase subgroup 3 dimerisation and phosphoacceptor" evidence="6">
    <location>
        <begin position="205"/>
        <end position="267"/>
    </location>
</feature>
<dbReference type="Proteomes" id="UP000216998">
    <property type="component" value="Unassembled WGS sequence"/>
</dbReference>
<dbReference type="SUPFAM" id="SSF55874">
    <property type="entry name" value="ATPase domain of HSP90 chaperone/DNA topoisomerase II/histidine kinase"/>
    <property type="match status" value="1"/>
</dbReference>
<evidence type="ECO:0000259" key="5">
    <source>
        <dbReference type="Pfam" id="PF02518"/>
    </source>
</evidence>
<keyword evidence="4" id="KW-0812">Transmembrane</keyword>
<keyword evidence="2" id="KW-0418">Kinase</keyword>
<dbReference type="GO" id="GO:0046983">
    <property type="term" value="F:protein dimerization activity"/>
    <property type="evidence" value="ECO:0007669"/>
    <property type="project" value="InterPro"/>
</dbReference>
<keyword evidence="8" id="KW-1185">Reference proteome</keyword>
<evidence type="ECO:0000259" key="6">
    <source>
        <dbReference type="Pfam" id="PF07730"/>
    </source>
</evidence>
<feature type="transmembrane region" description="Helical" evidence="4">
    <location>
        <begin position="48"/>
        <end position="64"/>
    </location>
</feature>
<feature type="domain" description="Histidine kinase/HSP90-like ATPase" evidence="5">
    <location>
        <begin position="306"/>
        <end position="387"/>
    </location>
</feature>
<keyword evidence="4" id="KW-1133">Transmembrane helix</keyword>
<dbReference type="InterPro" id="IPR050482">
    <property type="entry name" value="Sensor_HK_TwoCompSys"/>
</dbReference>
<proteinExistence type="predicted"/>
<dbReference type="CDD" id="cd16917">
    <property type="entry name" value="HATPase_UhpB-NarQ-NarX-like"/>
    <property type="match status" value="1"/>
</dbReference>
<feature type="transmembrane region" description="Helical" evidence="4">
    <location>
        <begin position="138"/>
        <end position="157"/>
    </location>
</feature>
<dbReference type="InterPro" id="IPR036890">
    <property type="entry name" value="HATPase_C_sf"/>
</dbReference>
<dbReference type="InterPro" id="IPR011712">
    <property type="entry name" value="Sig_transdc_His_kin_sub3_dim/P"/>
</dbReference>
<name>A0A255Z3T1_9PROT</name>
<feature type="transmembrane region" description="Helical" evidence="4">
    <location>
        <begin position="71"/>
        <end position="88"/>
    </location>
</feature>
<dbReference type="GO" id="GO:0016020">
    <property type="term" value="C:membrane"/>
    <property type="evidence" value="ECO:0007669"/>
    <property type="project" value="InterPro"/>
</dbReference>
<keyword evidence="3" id="KW-0902">Two-component regulatory system</keyword>
<dbReference type="InterPro" id="IPR003594">
    <property type="entry name" value="HATPase_dom"/>
</dbReference>
<dbReference type="Pfam" id="PF02518">
    <property type="entry name" value="HATPase_c"/>
    <property type="match status" value="1"/>
</dbReference>
<dbReference type="EMBL" id="NOXU01000025">
    <property type="protein sequence ID" value="OYQ35584.1"/>
    <property type="molecule type" value="Genomic_DNA"/>
</dbReference>
<feature type="transmembrane region" description="Helical" evidence="4">
    <location>
        <begin position="100"/>
        <end position="126"/>
    </location>
</feature>
<evidence type="ECO:0000256" key="1">
    <source>
        <dbReference type="ARBA" id="ARBA00022679"/>
    </source>
</evidence>
<comment type="caution">
    <text evidence="7">The sequence shown here is derived from an EMBL/GenBank/DDBJ whole genome shotgun (WGS) entry which is preliminary data.</text>
</comment>
<evidence type="ECO:0000256" key="3">
    <source>
        <dbReference type="ARBA" id="ARBA00023012"/>
    </source>
</evidence>
<gene>
    <name evidence="7" type="ORF">CHU95_07625</name>
</gene>
<keyword evidence="4" id="KW-0472">Membrane</keyword>
<dbReference type="Pfam" id="PF07730">
    <property type="entry name" value="HisKA_3"/>
    <property type="match status" value="1"/>
</dbReference>
<dbReference type="GO" id="GO:0000155">
    <property type="term" value="F:phosphorelay sensor kinase activity"/>
    <property type="evidence" value="ECO:0007669"/>
    <property type="project" value="InterPro"/>
</dbReference>
<sequence length="391" mass="41344">MGSGACHPTKVTDVTFQQRTPPSIVADHGAGGVVLDGVAAPKQFWTGPYPWLAYLPLLFWPWLWRVPDEPRLPLILVVLALFLPLYLMGYRWKDGPKRVAALFVLLLSFVLTWTGAVWTVLAIYAAAMVADTRPARQAVAVIAAFMLTTLVVGLWRGGAWVTWVPGLGLMALASGAGMANAAIRERNRLLLVSQDAARQLAALAERERIGRDLHDLLGRTLTLVSIKAELAARLAGRDPVKAEQEMRDVAQAAREALVEVRAAVTGMVASLPRELDAARLACSAAGIEFQVEGRPDTLGQGAGAVLAMVMREAVTNVVRHSGAASCRILIATQPGRVQLSVTDDGNGGSMIEGSGLQGLRARVAAAGGTLLINSGSAGTEVVVTMPDTGAP</sequence>
<accession>A0A255Z3T1</accession>
<dbReference type="AlphaFoldDB" id="A0A255Z3T1"/>
<dbReference type="PANTHER" id="PTHR24421">
    <property type="entry name" value="NITRATE/NITRITE SENSOR PROTEIN NARX-RELATED"/>
    <property type="match status" value="1"/>
</dbReference>
<evidence type="ECO:0000313" key="8">
    <source>
        <dbReference type="Proteomes" id="UP000216998"/>
    </source>
</evidence>
<dbReference type="Gene3D" id="3.30.565.10">
    <property type="entry name" value="Histidine kinase-like ATPase, C-terminal domain"/>
    <property type="match status" value="1"/>
</dbReference>
<dbReference type="PANTHER" id="PTHR24421:SF63">
    <property type="entry name" value="SENSOR HISTIDINE KINASE DESK"/>
    <property type="match status" value="1"/>
</dbReference>
<reference evidence="7 8" key="1">
    <citation type="submission" date="2017-07" db="EMBL/GenBank/DDBJ databases">
        <title>Niveispirillum cyanobacteriorum sp. nov., isolated from cyanobacterial aggregates in a eutrophic lake.</title>
        <authorList>
            <person name="Cai H."/>
        </authorList>
    </citation>
    <scope>NUCLEOTIDE SEQUENCE [LARGE SCALE GENOMIC DNA]</scope>
    <source>
        <strain evidence="8">TH1-14</strain>
    </source>
</reference>
<keyword evidence="1" id="KW-0808">Transferase</keyword>
<feature type="transmembrane region" description="Helical" evidence="4">
    <location>
        <begin position="163"/>
        <end position="183"/>
    </location>
</feature>
<evidence type="ECO:0000313" key="7">
    <source>
        <dbReference type="EMBL" id="OYQ35584.1"/>
    </source>
</evidence>
<dbReference type="RefSeq" id="WP_094455355.1">
    <property type="nucleotide sequence ID" value="NZ_NOXU01000025.1"/>
</dbReference>
<organism evidence="7 8">
    <name type="scientific">Niveispirillum lacus</name>
    <dbReference type="NCBI Taxonomy" id="1981099"/>
    <lineage>
        <taxon>Bacteria</taxon>
        <taxon>Pseudomonadati</taxon>
        <taxon>Pseudomonadota</taxon>
        <taxon>Alphaproteobacteria</taxon>
        <taxon>Rhodospirillales</taxon>
        <taxon>Azospirillaceae</taxon>
        <taxon>Niveispirillum</taxon>
    </lineage>
</organism>
<dbReference type="OrthoDB" id="9797605at2"/>
<protein>
    <submittedName>
        <fullName evidence="7">Uncharacterized protein</fullName>
    </submittedName>
</protein>